<dbReference type="KEGG" id="xyl:ET495_06670"/>
<gene>
    <name evidence="1" type="ORF">ET495_06670</name>
</gene>
<dbReference type="Proteomes" id="UP000291758">
    <property type="component" value="Chromosome"/>
</dbReference>
<dbReference type="AlphaFoldDB" id="A0A4P6ERH7"/>
<evidence type="ECO:0000313" key="2">
    <source>
        <dbReference type="Proteomes" id="UP000291758"/>
    </source>
</evidence>
<accession>A0A4P6ERH7</accession>
<keyword evidence="2" id="KW-1185">Reference proteome</keyword>
<dbReference type="EMBL" id="CP035495">
    <property type="protein sequence ID" value="QAY62977.1"/>
    <property type="molecule type" value="Genomic_DNA"/>
</dbReference>
<reference evidence="1 2" key="1">
    <citation type="submission" date="2019-01" db="EMBL/GenBank/DDBJ databases">
        <title>Genome sequencing of strain 2JSPR-7.</title>
        <authorList>
            <person name="Heo J."/>
            <person name="Kim S.-J."/>
            <person name="Kim J.-S."/>
            <person name="Hong S.-B."/>
            <person name="Kwon S.-W."/>
        </authorList>
    </citation>
    <scope>NUCLEOTIDE SEQUENCE [LARGE SCALE GENOMIC DNA]</scope>
    <source>
        <strain evidence="1 2">2JSPR-7</strain>
    </source>
</reference>
<name>A0A4P6ERH7_9MICO</name>
<dbReference type="RefSeq" id="WP_129203637.1">
    <property type="nucleotide sequence ID" value="NZ_CP035495.1"/>
</dbReference>
<evidence type="ECO:0000313" key="1">
    <source>
        <dbReference type="EMBL" id="QAY62977.1"/>
    </source>
</evidence>
<sequence length="66" mass="7274">MSSVRVRPGPPQLFVGIVADLKPLALKRIVLKASGEGAALYRQHGWAPLDEPDTWMELRPQGPAER</sequence>
<proteinExistence type="predicted"/>
<dbReference type="OrthoDB" id="3216107at2"/>
<protein>
    <recommendedName>
        <fullName evidence="3">GNAT family N-acetyltransferase</fullName>
    </recommendedName>
</protein>
<organism evidence="1 2">
    <name type="scientific">Xylanimonas allomyrinae</name>
    <dbReference type="NCBI Taxonomy" id="2509459"/>
    <lineage>
        <taxon>Bacteria</taxon>
        <taxon>Bacillati</taxon>
        <taxon>Actinomycetota</taxon>
        <taxon>Actinomycetes</taxon>
        <taxon>Micrococcales</taxon>
        <taxon>Promicromonosporaceae</taxon>
        <taxon>Xylanimonas</taxon>
    </lineage>
</organism>
<evidence type="ECO:0008006" key="3">
    <source>
        <dbReference type="Google" id="ProtNLM"/>
    </source>
</evidence>